<feature type="compositionally biased region" description="Pro residues" evidence="1">
    <location>
        <begin position="32"/>
        <end position="52"/>
    </location>
</feature>
<gene>
    <name evidence="2" type="ORF">Tci_932299</name>
</gene>
<feature type="region of interest" description="Disordered" evidence="1">
    <location>
        <begin position="30"/>
        <end position="52"/>
    </location>
</feature>
<protein>
    <submittedName>
        <fullName evidence="2">Uncharacterized protein</fullName>
    </submittedName>
</protein>
<proteinExistence type="predicted"/>
<sequence length="52" mass="5439">RVVVEEAEVHVLAQGDDAHEHAAEEVAIDVVPPTPTSPSPSSPVIPSLPPHQ</sequence>
<reference evidence="2" key="1">
    <citation type="journal article" date="2019" name="Sci. Rep.">
        <title>Draft genome of Tanacetum cinerariifolium, the natural source of mosquito coil.</title>
        <authorList>
            <person name="Yamashiro T."/>
            <person name="Shiraishi A."/>
            <person name="Satake H."/>
            <person name="Nakayama K."/>
        </authorList>
    </citation>
    <scope>NUCLEOTIDE SEQUENCE</scope>
</reference>
<accession>A0A699XPW8</accession>
<organism evidence="2">
    <name type="scientific">Tanacetum cinerariifolium</name>
    <name type="common">Dalmatian daisy</name>
    <name type="synonym">Chrysanthemum cinerariifolium</name>
    <dbReference type="NCBI Taxonomy" id="118510"/>
    <lineage>
        <taxon>Eukaryota</taxon>
        <taxon>Viridiplantae</taxon>
        <taxon>Streptophyta</taxon>
        <taxon>Embryophyta</taxon>
        <taxon>Tracheophyta</taxon>
        <taxon>Spermatophyta</taxon>
        <taxon>Magnoliopsida</taxon>
        <taxon>eudicotyledons</taxon>
        <taxon>Gunneridae</taxon>
        <taxon>Pentapetalae</taxon>
        <taxon>asterids</taxon>
        <taxon>campanulids</taxon>
        <taxon>Asterales</taxon>
        <taxon>Asteraceae</taxon>
        <taxon>Asteroideae</taxon>
        <taxon>Anthemideae</taxon>
        <taxon>Anthemidinae</taxon>
        <taxon>Tanacetum</taxon>
    </lineage>
</organism>
<evidence type="ECO:0000256" key="1">
    <source>
        <dbReference type="SAM" id="MobiDB-lite"/>
    </source>
</evidence>
<dbReference type="AlphaFoldDB" id="A0A699XPW8"/>
<evidence type="ECO:0000313" key="2">
    <source>
        <dbReference type="EMBL" id="GFD60330.1"/>
    </source>
</evidence>
<dbReference type="EMBL" id="BKCJ011876320">
    <property type="protein sequence ID" value="GFD60330.1"/>
    <property type="molecule type" value="Genomic_DNA"/>
</dbReference>
<name>A0A699XPW8_TANCI</name>
<comment type="caution">
    <text evidence="2">The sequence shown here is derived from an EMBL/GenBank/DDBJ whole genome shotgun (WGS) entry which is preliminary data.</text>
</comment>
<feature type="non-terminal residue" evidence="2">
    <location>
        <position position="1"/>
    </location>
</feature>
<feature type="non-terminal residue" evidence="2">
    <location>
        <position position="52"/>
    </location>
</feature>